<organism evidence="6 7">
    <name type="scientific">Pelobates cultripes</name>
    <name type="common">Western spadefoot toad</name>
    <dbReference type="NCBI Taxonomy" id="61616"/>
    <lineage>
        <taxon>Eukaryota</taxon>
        <taxon>Metazoa</taxon>
        <taxon>Chordata</taxon>
        <taxon>Craniata</taxon>
        <taxon>Vertebrata</taxon>
        <taxon>Euteleostomi</taxon>
        <taxon>Amphibia</taxon>
        <taxon>Batrachia</taxon>
        <taxon>Anura</taxon>
        <taxon>Pelobatoidea</taxon>
        <taxon>Pelobatidae</taxon>
        <taxon>Pelobates</taxon>
    </lineage>
</organism>
<feature type="chain" id="PRO_5041924943" evidence="4">
    <location>
        <begin position="19"/>
        <end position="453"/>
    </location>
</feature>
<evidence type="ECO:0000256" key="2">
    <source>
        <dbReference type="ARBA" id="ARBA00022729"/>
    </source>
</evidence>
<dbReference type="AlphaFoldDB" id="A0AAD1SJE2"/>
<name>A0AAD1SJE2_PELCU</name>
<feature type="signal peptide" evidence="4">
    <location>
        <begin position="1"/>
        <end position="18"/>
    </location>
</feature>
<accession>A0AAD1SJE2</accession>
<reference evidence="6" key="1">
    <citation type="submission" date="2022-03" db="EMBL/GenBank/DDBJ databases">
        <authorList>
            <person name="Alioto T."/>
            <person name="Alioto T."/>
            <person name="Gomez Garrido J."/>
        </authorList>
    </citation>
    <scope>NUCLEOTIDE SEQUENCE</scope>
</reference>
<dbReference type="PANTHER" id="PTHR13986">
    <property type="entry name" value="PROTEIN LYSINE HYDROXYLATION COMPLEX COMPONENT"/>
    <property type="match status" value="1"/>
</dbReference>
<dbReference type="SUPFAM" id="SSF48452">
    <property type="entry name" value="TPR-like"/>
    <property type="match status" value="1"/>
</dbReference>
<dbReference type="GO" id="GO:0005518">
    <property type="term" value="F:collagen binding"/>
    <property type="evidence" value="ECO:0007669"/>
    <property type="project" value="TreeGrafter"/>
</dbReference>
<dbReference type="Pfam" id="PF23557">
    <property type="entry name" value="TPR_leprecan"/>
    <property type="match status" value="1"/>
</dbReference>
<evidence type="ECO:0000256" key="3">
    <source>
        <dbReference type="ARBA" id="ARBA00023180"/>
    </source>
</evidence>
<evidence type="ECO:0000256" key="1">
    <source>
        <dbReference type="ARBA" id="ARBA00006487"/>
    </source>
</evidence>
<dbReference type="GO" id="GO:0005783">
    <property type="term" value="C:endoplasmic reticulum"/>
    <property type="evidence" value="ECO:0007669"/>
    <property type="project" value="TreeGrafter"/>
</dbReference>
<keyword evidence="7" id="KW-1185">Reference proteome</keyword>
<dbReference type="Gene3D" id="1.25.40.10">
    <property type="entry name" value="Tetratricopeptide repeat domain"/>
    <property type="match status" value="2"/>
</dbReference>
<dbReference type="PANTHER" id="PTHR13986:SF4">
    <property type="entry name" value="ENDOPLASMIC RETICULUM PROTEIN SC65"/>
    <property type="match status" value="1"/>
</dbReference>
<comment type="similarity">
    <text evidence="1">Belongs to the leprecan family.</text>
</comment>
<sequence length="453" mass="53559">MLLPLIISVVFPYFPCWAQYEQYSFRGFPRSEIKPLQPTYAKGLELYEKESWRDATRALEASLRLNRLLQDSESFCGQNCVDSNKKHPIPGIEEEDTFKETQEWSIELQLFGQVLSRAVCLRKCKATLPVFQQPYPDQEILKVFQRRDPYLYLHYAYFKINDLEKAVSAAHTYLQKNPSHEMTTRYMAYYKTLMDVDEFLIDLEAQPYEGIFVKSVKSYNAGDFRRSIEEMEQALPLYYKAYDSCLTGCEGTYEMREFKDFYPAVADHLADVLQCKVECEASLTPNVGGYFVQKFVATMYHYLQFAYYKLNDVKNAVQCVSSYMLFDPVDTVMQQNLAYYKFYKEKWDLEDTDFNPRKILTIYPCCRRLYSITTRPHDTRSFCNLPEISSIRGMMRWKLEQNWKLSQSHLTVNLKALETTKKESLLSFGQSRNLKERWQAKDIDLPLRFHWIK</sequence>
<gene>
    <name evidence="6" type="ORF">PECUL_23A037091</name>
</gene>
<protein>
    <submittedName>
        <fullName evidence="6">Endoplasmic reticulum SC65</fullName>
    </submittedName>
</protein>
<evidence type="ECO:0000313" key="7">
    <source>
        <dbReference type="Proteomes" id="UP001295444"/>
    </source>
</evidence>
<dbReference type="InterPro" id="IPR052284">
    <property type="entry name" value="Collagen_mod_leprecan"/>
</dbReference>
<dbReference type="InterPro" id="IPR056585">
    <property type="entry name" value="Leprecan_dom"/>
</dbReference>
<proteinExistence type="inferred from homology"/>
<keyword evidence="2 4" id="KW-0732">Signal</keyword>
<dbReference type="EMBL" id="OW240917">
    <property type="protein sequence ID" value="CAH2302596.1"/>
    <property type="molecule type" value="Genomic_DNA"/>
</dbReference>
<evidence type="ECO:0000259" key="5">
    <source>
        <dbReference type="Pfam" id="PF23557"/>
    </source>
</evidence>
<dbReference type="GO" id="GO:0030199">
    <property type="term" value="P:collagen fibril organization"/>
    <property type="evidence" value="ECO:0007669"/>
    <property type="project" value="TreeGrafter"/>
</dbReference>
<evidence type="ECO:0000313" key="6">
    <source>
        <dbReference type="EMBL" id="CAH2302596.1"/>
    </source>
</evidence>
<dbReference type="Proteomes" id="UP001295444">
    <property type="component" value="Chromosome 06"/>
</dbReference>
<keyword evidence="3" id="KW-0325">Glycoprotein</keyword>
<evidence type="ECO:0000256" key="4">
    <source>
        <dbReference type="SAM" id="SignalP"/>
    </source>
</evidence>
<feature type="domain" description="Leprecan-like alpha-helical" evidence="5">
    <location>
        <begin position="35"/>
        <end position="342"/>
    </location>
</feature>
<dbReference type="InterPro" id="IPR011990">
    <property type="entry name" value="TPR-like_helical_dom_sf"/>
</dbReference>